<sequence>MTNIFNVKRAAVAYCSFSGFGAGGFQVRNPIPLKIHRVCEPVTREIIRRRPEAYSAQAYPTGCKALTKRRGRKLPSTTEERRPLMWCGSLDRGASSGVVLVI</sequence>
<keyword evidence="2" id="KW-1185">Reference proteome</keyword>
<gene>
    <name evidence="1" type="ORF">AVEN_52047_1</name>
</gene>
<proteinExistence type="predicted"/>
<reference evidence="1 2" key="1">
    <citation type="journal article" date="2019" name="Sci. Rep.">
        <title>Orb-weaving spider Araneus ventricosus genome elucidates the spidroin gene catalogue.</title>
        <authorList>
            <person name="Kono N."/>
            <person name="Nakamura H."/>
            <person name="Ohtoshi R."/>
            <person name="Moran D.A.P."/>
            <person name="Shinohara A."/>
            <person name="Yoshida Y."/>
            <person name="Fujiwara M."/>
            <person name="Mori M."/>
            <person name="Tomita M."/>
            <person name="Arakawa K."/>
        </authorList>
    </citation>
    <scope>NUCLEOTIDE SEQUENCE [LARGE SCALE GENOMIC DNA]</scope>
</reference>
<organism evidence="1 2">
    <name type="scientific">Araneus ventricosus</name>
    <name type="common">Orbweaver spider</name>
    <name type="synonym">Epeira ventricosa</name>
    <dbReference type="NCBI Taxonomy" id="182803"/>
    <lineage>
        <taxon>Eukaryota</taxon>
        <taxon>Metazoa</taxon>
        <taxon>Ecdysozoa</taxon>
        <taxon>Arthropoda</taxon>
        <taxon>Chelicerata</taxon>
        <taxon>Arachnida</taxon>
        <taxon>Araneae</taxon>
        <taxon>Araneomorphae</taxon>
        <taxon>Entelegynae</taxon>
        <taxon>Araneoidea</taxon>
        <taxon>Araneidae</taxon>
        <taxon>Araneus</taxon>
    </lineage>
</organism>
<protein>
    <submittedName>
        <fullName evidence="1">Uncharacterized protein</fullName>
    </submittedName>
</protein>
<dbReference type="Proteomes" id="UP000499080">
    <property type="component" value="Unassembled WGS sequence"/>
</dbReference>
<comment type="caution">
    <text evidence="1">The sequence shown here is derived from an EMBL/GenBank/DDBJ whole genome shotgun (WGS) entry which is preliminary data.</text>
</comment>
<evidence type="ECO:0000313" key="2">
    <source>
        <dbReference type="Proteomes" id="UP000499080"/>
    </source>
</evidence>
<evidence type="ECO:0000313" key="1">
    <source>
        <dbReference type="EMBL" id="GBM02873.1"/>
    </source>
</evidence>
<name>A0A4Y2CEU8_ARAVE</name>
<accession>A0A4Y2CEU8</accession>
<dbReference type="AlphaFoldDB" id="A0A4Y2CEU8"/>
<dbReference type="EMBL" id="BGPR01000184">
    <property type="protein sequence ID" value="GBM02873.1"/>
    <property type="molecule type" value="Genomic_DNA"/>
</dbReference>